<dbReference type="RefSeq" id="XP_014157952.1">
    <property type="nucleotide sequence ID" value="XM_014302477.1"/>
</dbReference>
<proteinExistence type="predicted"/>
<evidence type="ECO:0000256" key="1">
    <source>
        <dbReference type="SAM" id="Coils"/>
    </source>
</evidence>
<feature type="region of interest" description="Disordered" evidence="2">
    <location>
        <begin position="87"/>
        <end position="117"/>
    </location>
</feature>
<reference evidence="3 4" key="1">
    <citation type="submission" date="2011-02" db="EMBL/GenBank/DDBJ databases">
        <title>The Genome Sequence of Sphaeroforma arctica JP610.</title>
        <authorList>
            <consortium name="The Broad Institute Genome Sequencing Platform"/>
            <person name="Russ C."/>
            <person name="Cuomo C."/>
            <person name="Young S.K."/>
            <person name="Zeng Q."/>
            <person name="Gargeya S."/>
            <person name="Alvarado L."/>
            <person name="Berlin A."/>
            <person name="Chapman S.B."/>
            <person name="Chen Z."/>
            <person name="Freedman E."/>
            <person name="Gellesch M."/>
            <person name="Goldberg J."/>
            <person name="Griggs A."/>
            <person name="Gujja S."/>
            <person name="Heilman E."/>
            <person name="Heiman D."/>
            <person name="Howarth C."/>
            <person name="Mehta T."/>
            <person name="Neiman D."/>
            <person name="Pearson M."/>
            <person name="Roberts A."/>
            <person name="Saif S."/>
            <person name="Shea T."/>
            <person name="Shenoy N."/>
            <person name="Sisk P."/>
            <person name="Stolte C."/>
            <person name="Sykes S."/>
            <person name="White J."/>
            <person name="Yandava C."/>
            <person name="Burger G."/>
            <person name="Gray M.W."/>
            <person name="Holland P.W.H."/>
            <person name="King N."/>
            <person name="Lang F.B.F."/>
            <person name="Roger A.J."/>
            <person name="Ruiz-Trillo I."/>
            <person name="Haas B."/>
            <person name="Nusbaum C."/>
            <person name="Birren B."/>
        </authorList>
    </citation>
    <scope>NUCLEOTIDE SEQUENCE [LARGE SCALE GENOMIC DNA]</scope>
    <source>
        <strain evidence="3 4">JP610</strain>
    </source>
</reference>
<evidence type="ECO:0000256" key="2">
    <source>
        <dbReference type="SAM" id="MobiDB-lite"/>
    </source>
</evidence>
<dbReference type="GeneID" id="25904216"/>
<name>A0A0L0G4T4_9EUKA</name>
<protein>
    <submittedName>
        <fullName evidence="3">Uncharacterized protein</fullName>
    </submittedName>
</protein>
<feature type="compositionally biased region" description="Basic and acidic residues" evidence="2">
    <location>
        <begin position="90"/>
        <end position="99"/>
    </location>
</feature>
<keyword evidence="1" id="KW-0175">Coiled coil</keyword>
<organism evidence="3 4">
    <name type="scientific">Sphaeroforma arctica JP610</name>
    <dbReference type="NCBI Taxonomy" id="667725"/>
    <lineage>
        <taxon>Eukaryota</taxon>
        <taxon>Ichthyosporea</taxon>
        <taxon>Ichthyophonida</taxon>
        <taxon>Sphaeroforma</taxon>
    </lineage>
</organism>
<accession>A0A0L0G4T4</accession>
<gene>
    <name evidence="3" type="ORF">SARC_03712</name>
</gene>
<dbReference type="AlphaFoldDB" id="A0A0L0G4T4"/>
<feature type="coiled-coil region" evidence="1">
    <location>
        <begin position="7"/>
        <end position="37"/>
    </location>
</feature>
<feature type="coiled-coil region" evidence="1">
    <location>
        <begin position="246"/>
        <end position="323"/>
    </location>
</feature>
<dbReference type="EMBL" id="KQ241791">
    <property type="protein sequence ID" value="KNC84050.1"/>
    <property type="molecule type" value="Genomic_DNA"/>
</dbReference>
<dbReference type="Proteomes" id="UP000054560">
    <property type="component" value="Unassembled WGS sequence"/>
</dbReference>
<evidence type="ECO:0000313" key="4">
    <source>
        <dbReference type="Proteomes" id="UP000054560"/>
    </source>
</evidence>
<evidence type="ECO:0000313" key="3">
    <source>
        <dbReference type="EMBL" id="KNC84050.1"/>
    </source>
</evidence>
<keyword evidence="4" id="KW-1185">Reference proteome</keyword>
<sequence length="647" mass="72641">MPHLRNIHELSGEYPEARELVQRLEQLQLDVQRITQHVRKTGQYPDLGAHTGPRKPRESEVHLYTHHTPHPKERPAATSTSAVFLSPTHTDTDTLRDQSHTPSHTRAHSYPPGSREREEIALIPSPARNKLVVRAHSQAHAQMLEDATEGDIRDVLGDAVTSIAHTLGLCKAVEGAVRAAEDRHTVAPNGRPPFSHARLALVMQALEELEGSVTDALTMFDQVLKRTRAEVRDTVTDVRLSDAQEVQRLQDENVILNQEMRRLADLETQCNDKLRVMENKAKVFKKRCTKKLEDEHVRAKEDRRDLEKTRASLNDHVRILHEERETWLKERLHLQQITHDQQQITRTLKGRLRRQKALYEAKSAQLANALKQRGTALVSLSTRLNTMKEHANQITGDASFKQLSNQMAKKLKALTFQKDFLAVTSAQTLGSMYIRPFLRQTARGRWRRVLAVVVAAVRFKRAGVLKRAEVAHSIAWQEKTAELFDGLRDVLSNTVSLVSAVQTELDVSVLRTTADNLIELDANATDTSQYGSPLMPSSGHTGGNTMHLNSHSAKSGSAMYESVHINGNTTRSKGHRGVNLLYADGPKSANMGRYNEYDENGARVRSGSYAAEDYGSRGRVGRRSAKSPASDIEQERVMLSLSELDMR</sequence>
<feature type="region of interest" description="Disordered" evidence="2">
    <location>
        <begin position="613"/>
        <end position="634"/>
    </location>
</feature>